<dbReference type="AlphaFoldDB" id="A0A1I0MDF8"/>
<evidence type="ECO:0000313" key="1">
    <source>
        <dbReference type="EMBL" id="SEV85994.1"/>
    </source>
</evidence>
<dbReference type="GeneID" id="99985038"/>
<gene>
    <name evidence="1" type="ORF">SAMN05216290_0275</name>
</gene>
<proteinExistence type="predicted"/>
<dbReference type="RefSeq" id="WP_090256600.1">
    <property type="nucleotide sequence ID" value="NZ_FOIR01000001.1"/>
</dbReference>
<accession>A0A1I0MDF8</accession>
<dbReference type="EMBL" id="FOIR01000001">
    <property type="protein sequence ID" value="SEV85994.1"/>
    <property type="molecule type" value="Genomic_DNA"/>
</dbReference>
<sequence>MKTHIYSIEGYDPEQNTTDYSSEHFEKYEHTYVVNGDYIPSGTYGVVIRTEDNEKITLLVNKHNPASVLPNREIHIRLASYQEGDIPCFWLNNIVDPLHEEQVAKEDKRVQDELYRAIRSFYRSHLNTQDIGSAIVTILNRFEGIEPNDVCSALEDEWRE</sequence>
<keyword evidence="2" id="KW-1185">Reference proteome</keyword>
<name>A0A1I0MDF8_9BACT</name>
<protein>
    <submittedName>
        <fullName evidence="1">Uncharacterized protein</fullName>
    </submittedName>
</protein>
<reference evidence="2" key="1">
    <citation type="submission" date="2016-10" db="EMBL/GenBank/DDBJ databases">
        <authorList>
            <person name="Varghese N."/>
            <person name="Submissions S."/>
        </authorList>
    </citation>
    <scope>NUCLEOTIDE SEQUENCE [LARGE SCALE GENOMIC DNA]</scope>
    <source>
        <strain evidence="2">CGMCC 1.12402</strain>
    </source>
</reference>
<dbReference type="Proteomes" id="UP000199437">
    <property type="component" value="Unassembled WGS sequence"/>
</dbReference>
<organism evidence="1 2">
    <name type="scientific">Roseivirga pacifica</name>
    <dbReference type="NCBI Taxonomy" id="1267423"/>
    <lineage>
        <taxon>Bacteria</taxon>
        <taxon>Pseudomonadati</taxon>
        <taxon>Bacteroidota</taxon>
        <taxon>Cytophagia</taxon>
        <taxon>Cytophagales</taxon>
        <taxon>Roseivirgaceae</taxon>
        <taxon>Roseivirga</taxon>
    </lineage>
</organism>
<evidence type="ECO:0000313" key="2">
    <source>
        <dbReference type="Proteomes" id="UP000199437"/>
    </source>
</evidence>